<protein>
    <submittedName>
        <fullName evidence="2">Uncharacterized protein</fullName>
    </submittedName>
</protein>
<evidence type="ECO:0000313" key="3">
    <source>
        <dbReference type="Proteomes" id="UP000054097"/>
    </source>
</evidence>
<keyword evidence="1" id="KW-1133">Transmembrane helix</keyword>
<gene>
    <name evidence="2" type="ORF">M408DRAFT_25991</name>
</gene>
<evidence type="ECO:0000256" key="1">
    <source>
        <dbReference type="SAM" id="Phobius"/>
    </source>
</evidence>
<keyword evidence="1" id="KW-0472">Membrane</keyword>
<dbReference type="EMBL" id="KN824312">
    <property type="protein sequence ID" value="KIM25664.1"/>
    <property type="molecule type" value="Genomic_DNA"/>
</dbReference>
<keyword evidence="1" id="KW-0812">Transmembrane</keyword>
<dbReference type="AlphaFoldDB" id="A0A0C3B0D3"/>
<proteinExistence type="predicted"/>
<evidence type="ECO:0000313" key="2">
    <source>
        <dbReference type="EMBL" id="KIM25664.1"/>
    </source>
</evidence>
<name>A0A0C3B0D3_SERVB</name>
<accession>A0A0C3B0D3</accession>
<reference evidence="3" key="2">
    <citation type="submission" date="2015-01" db="EMBL/GenBank/DDBJ databases">
        <title>Evolutionary Origins and Diversification of the Mycorrhizal Mutualists.</title>
        <authorList>
            <consortium name="DOE Joint Genome Institute"/>
            <consortium name="Mycorrhizal Genomics Consortium"/>
            <person name="Kohler A."/>
            <person name="Kuo A."/>
            <person name="Nagy L.G."/>
            <person name="Floudas D."/>
            <person name="Copeland A."/>
            <person name="Barry K.W."/>
            <person name="Cichocki N."/>
            <person name="Veneault-Fourrey C."/>
            <person name="LaButti K."/>
            <person name="Lindquist E.A."/>
            <person name="Lipzen A."/>
            <person name="Lundell T."/>
            <person name="Morin E."/>
            <person name="Murat C."/>
            <person name="Riley R."/>
            <person name="Ohm R."/>
            <person name="Sun H."/>
            <person name="Tunlid A."/>
            <person name="Henrissat B."/>
            <person name="Grigoriev I.V."/>
            <person name="Hibbett D.S."/>
            <person name="Martin F."/>
        </authorList>
    </citation>
    <scope>NUCLEOTIDE SEQUENCE [LARGE SCALE GENOMIC DNA]</scope>
    <source>
        <strain evidence="3">MAFF 305830</strain>
    </source>
</reference>
<reference evidence="2 3" key="1">
    <citation type="submission" date="2014-04" db="EMBL/GenBank/DDBJ databases">
        <authorList>
            <consortium name="DOE Joint Genome Institute"/>
            <person name="Kuo A."/>
            <person name="Zuccaro A."/>
            <person name="Kohler A."/>
            <person name="Nagy L.G."/>
            <person name="Floudas D."/>
            <person name="Copeland A."/>
            <person name="Barry K.W."/>
            <person name="Cichocki N."/>
            <person name="Veneault-Fourrey C."/>
            <person name="LaButti K."/>
            <person name="Lindquist E.A."/>
            <person name="Lipzen A."/>
            <person name="Lundell T."/>
            <person name="Morin E."/>
            <person name="Murat C."/>
            <person name="Sun H."/>
            <person name="Tunlid A."/>
            <person name="Henrissat B."/>
            <person name="Grigoriev I.V."/>
            <person name="Hibbett D.S."/>
            <person name="Martin F."/>
            <person name="Nordberg H.P."/>
            <person name="Cantor M.N."/>
            <person name="Hua S.X."/>
        </authorList>
    </citation>
    <scope>NUCLEOTIDE SEQUENCE [LARGE SCALE GENOMIC DNA]</scope>
    <source>
        <strain evidence="2 3">MAFF 305830</strain>
    </source>
</reference>
<dbReference type="HOGENOM" id="CLU_906625_0_0_1"/>
<sequence>MDLEIQSPTSYTPFSKNELLGTFTPQMGSLSDVSSYTMYSSRLGQRSNSDWKTLTEEKLRSNSEDEKPKLVTNANPWMRNTFRRLSLLPARAGRRFKRMSKPRIIYSAVGLGFAFLWSIMLMLFGTSFLSFRDKGPSGNSLFDIPPSEPWTRHQETWSLQGNLQKFDPAERILTISWQLYKTVLHPTANFSYPDIVPRSIGIFREQSLVPERPATEKILEEQAPNMFTGWRVDNATAIPIAIVGKHYYDTFSTEILMNYPGSLQTAETTGLYPFEEVLTCIAGFSRHLAKCASDIDMHVDGFHLDAL</sequence>
<dbReference type="Proteomes" id="UP000054097">
    <property type="component" value="Unassembled WGS sequence"/>
</dbReference>
<organism evidence="2 3">
    <name type="scientific">Serendipita vermifera MAFF 305830</name>
    <dbReference type="NCBI Taxonomy" id="933852"/>
    <lineage>
        <taxon>Eukaryota</taxon>
        <taxon>Fungi</taxon>
        <taxon>Dikarya</taxon>
        <taxon>Basidiomycota</taxon>
        <taxon>Agaricomycotina</taxon>
        <taxon>Agaricomycetes</taxon>
        <taxon>Sebacinales</taxon>
        <taxon>Serendipitaceae</taxon>
        <taxon>Serendipita</taxon>
    </lineage>
</organism>
<feature type="transmembrane region" description="Helical" evidence="1">
    <location>
        <begin position="104"/>
        <end position="131"/>
    </location>
</feature>
<keyword evidence="3" id="KW-1185">Reference proteome</keyword>